<comment type="caution">
    <text evidence="2">The sequence shown here is derived from an EMBL/GenBank/DDBJ whole genome shotgun (WGS) entry which is preliminary data.</text>
</comment>
<accession>A0A2M7SFG1</accession>
<dbReference type="GO" id="GO:0006629">
    <property type="term" value="P:lipid metabolic process"/>
    <property type="evidence" value="ECO:0007669"/>
    <property type="project" value="InterPro"/>
</dbReference>
<dbReference type="AlphaFoldDB" id="A0A2M7SFG1"/>
<dbReference type="Proteomes" id="UP000229307">
    <property type="component" value="Unassembled WGS sequence"/>
</dbReference>
<reference evidence="3" key="1">
    <citation type="submission" date="2017-09" db="EMBL/GenBank/DDBJ databases">
        <title>Depth-based differentiation of microbial function through sediment-hosted aquifers and enrichment of novel symbionts in the deep terrestrial subsurface.</title>
        <authorList>
            <person name="Probst A.J."/>
            <person name="Ladd B."/>
            <person name="Jarett J.K."/>
            <person name="Geller-Mcgrath D.E."/>
            <person name="Sieber C.M.K."/>
            <person name="Emerson J.B."/>
            <person name="Anantharaman K."/>
            <person name="Thomas B.C."/>
            <person name="Malmstrom R."/>
            <person name="Stieglmeier M."/>
            <person name="Klingl A."/>
            <person name="Woyke T."/>
            <person name="Ryan C.M."/>
            <person name="Banfield J.F."/>
        </authorList>
    </citation>
    <scope>NUCLEOTIDE SEQUENCE [LARGE SCALE GENOMIC DNA]</scope>
</reference>
<name>A0A2M7SFG1_9BACT</name>
<dbReference type="PROSITE" id="PS51704">
    <property type="entry name" value="GP_PDE"/>
    <property type="match status" value="1"/>
</dbReference>
<feature type="domain" description="GP-PDE" evidence="1">
    <location>
        <begin position="17"/>
        <end position="244"/>
    </location>
</feature>
<dbReference type="InterPro" id="IPR030395">
    <property type="entry name" value="GP_PDE_dom"/>
</dbReference>
<dbReference type="EMBL" id="PFMR01000021">
    <property type="protein sequence ID" value="PIZ18224.1"/>
    <property type="molecule type" value="Genomic_DNA"/>
</dbReference>
<evidence type="ECO:0000313" key="2">
    <source>
        <dbReference type="EMBL" id="PIZ18224.1"/>
    </source>
</evidence>
<evidence type="ECO:0000259" key="1">
    <source>
        <dbReference type="PROSITE" id="PS51704"/>
    </source>
</evidence>
<dbReference type="PANTHER" id="PTHR46211">
    <property type="entry name" value="GLYCEROPHOSPHORYL DIESTER PHOSPHODIESTERASE"/>
    <property type="match status" value="1"/>
</dbReference>
<dbReference type="SUPFAM" id="SSF51695">
    <property type="entry name" value="PLC-like phosphodiesterases"/>
    <property type="match status" value="1"/>
</dbReference>
<organism evidence="2 3">
    <name type="scientific">Candidatus Desantisbacteria bacterium CG_4_10_14_0_8_um_filter_48_22</name>
    <dbReference type="NCBI Taxonomy" id="1974543"/>
    <lineage>
        <taxon>Bacteria</taxon>
        <taxon>Candidatus Desantisiibacteriota</taxon>
    </lineage>
</organism>
<proteinExistence type="predicted"/>
<dbReference type="PANTHER" id="PTHR46211:SF14">
    <property type="entry name" value="GLYCEROPHOSPHODIESTER PHOSPHODIESTERASE"/>
    <property type="match status" value="1"/>
</dbReference>
<sequence>MITPIFKRDYTDKKIRPLRIGHRGACGLAPENTLASFRKALEIGVDGVEFDAHATKDGELVLMHDDKVDRTTEGTGFIRDLTFEEIRKLDAGMKFKEKFRGERVPAMKEALQLLAGKTIFIEIKQEGIEEKVHEALKAAGMRDNVYVISFNRASVRISKEINKKIKTGLITEKPEDLQYALDLRADIFCLNHAEADREIADAVHKNKMLLNVWTMNDPQEIRQMIEIGADMLTSDFPDMLNRMLE</sequence>
<gene>
    <name evidence="2" type="ORF">COY52_00615</name>
</gene>
<evidence type="ECO:0000313" key="3">
    <source>
        <dbReference type="Proteomes" id="UP000229307"/>
    </source>
</evidence>
<dbReference type="Pfam" id="PF03009">
    <property type="entry name" value="GDPD"/>
    <property type="match status" value="1"/>
</dbReference>
<dbReference type="GO" id="GO:0008081">
    <property type="term" value="F:phosphoric diester hydrolase activity"/>
    <property type="evidence" value="ECO:0007669"/>
    <property type="project" value="InterPro"/>
</dbReference>
<dbReference type="Gene3D" id="3.20.20.190">
    <property type="entry name" value="Phosphatidylinositol (PI) phosphodiesterase"/>
    <property type="match status" value="1"/>
</dbReference>
<dbReference type="InterPro" id="IPR017946">
    <property type="entry name" value="PLC-like_Pdiesterase_TIM-brl"/>
</dbReference>
<protein>
    <submittedName>
        <fullName evidence="2">Glycerophosphodiester phosphodiesterase</fullName>
    </submittedName>
</protein>